<protein>
    <submittedName>
        <fullName evidence="1">(northern house mosquito) hypothetical protein</fullName>
    </submittedName>
</protein>
<reference evidence="1" key="1">
    <citation type="submission" date="2021-05" db="EMBL/GenBank/DDBJ databases">
        <authorList>
            <person name="Alioto T."/>
            <person name="Alioto T."/>
            <person name="Gomez Garrido J."/>
        </authorList>
    </citation>
    <scope>NUCLEOTIDE SEQUENCE</scope>
</reference>
<name>A0A8D8FCG0_CULPI</name>
<accession>A0A8D8FCG0</accession>
<organism evidence="1">
    <name type="scientific">Culex pipiens</name>
    <name type="common">House mosquito</name>
    <dbReference type="NCBI Taxonomy" id="7175"/>
    <lineage>
        <taxon>Eukaryota</taxon>
        <taxon>Metazoa</taxon>
        <taxon>Ecdysozoa</taxon>
        <taxon>Arthropoda</taxon>
        <taxon>Hexapoda</taxon>
        <taxon>Insecta</taxon>
        <taxon>Pterygota</taxon>
        <taxon>Neoptera</taxon>
        <taxon>Endopterygota</taxon>
        <taxon>Diptera</taxon>
        <taxon>Nematocera</taxon>
        <taxon>Culicoidea</taxon>
        <taxon>Culicidae</taxon>
        <taxon>Culicinae</taxon>
        <taxon>Culicini</taxon>
        <taxon>Culex</taxon>
        <taxon>Culex</taxon>
    </lineage>
</organism>
<dbReference type="AlphaFoldDB" id="A0A8D8FCG0"/>
<dbReference type="EMBL" id="HBUE01058661">
    <property type="protein sequence ID" value="CAG6467517.1"/>
    <property type="molecule type" value="Transcribed_RNA"/>
</dbReference>
<sequence length="104" mass="11901">MRRMITFLSFSRFRRSFPPDHVLEAGEEKVPLHDELITRDNPGRIHLEAETDLRPVCLLFRGALAAGCFSVSPPADWSDRTRSWFQSHCLHCVAVIPAPNKESR</sequence>
<evidence type="ECO:0000313" key="1">
    <source>
        <dbReference type="EMBL" id="CAG6467517.1"/>
    </source>
</evidence>
<proteinExistence type="predicted"/>